<dbReference type="InterPro" id="IPR037503">
    <property type="entry name" value="Fcf1_PIN"/>
</dbReference>
<evidence type="ECO:0000256" key="2">
    <source>
        <dbReference type="ARBA" id="ARBA00022517"/>
    </source>
</evidence>
<protein>
    <recommendedName>
        <fullName evidence="6">PIN domain-containing protein</fullName>
    </recommendedName>
</protein>
<evidence type="ECO:0000259" key="6">
    <source>
        <dbReference type="SMART" id="SM00670"/>
    </source>
</evidence>
<comment type="caution">
    <text evidence="7">The sequence shown here is derived from an EMBL/GenBank/DDBJ whole genome shotgun (WGS) entry which is preliminary data.</text>
</comment>
<feature type="domain" description="PIN" evidence="6">
    <location>
        <begin position="69"/>
        <end position="168"/>
    </location>
</feature>
<evidence type="ECO:0000313" key="7">
    <source>
        <dbReference type="EMBL" id="KAL1881142.1"/>
    </source>
</evidence>
<dbReference type="InterPro" id="IPR006984">
    <property type="entry name" value="Fcf1/UTP23"/>
</dbReference>
<proteinExistence type="inferred from homology"/>
<dbReference type="InterPro" id="IPR029060">
    <property type="entry name" value="PIN-like_dom_sf"/>
</dbReference>
<reference evidence="7 8" key="1">
    <citation type="journal article" date="2024" name="Commun. Biol.">
        <title>Comparative genomic analysis of thermophilic fungi reveals convergent evolutionary adaptations and gene losses.</title>
        <authorList>
            <person name="Steindorff A.S."/>
            <person name="Aguilar-Pontes M.V."/>
            <person name="Robinson A.J."/>
            <person name="Andreopoulos B."/>
            <person name="LaButti K."/>
            <person name="Kuo A."/>
            <person name="Mondo S."/>
            <person name="Riley R."/>
            <person name="Otillar R."/>
            <person name="Haridas S."/>
            <person name="Lipzen A."/>
            <person name="Grimwood J."/>
            <person name="Schmutz J."/>
            <person name="Clum A."/>
            <person name="Reid I.D."/>
            <person name="Moisan M.C."/>
            <person name="Butler G."/>
            <person name="Nguyen T.T.M."/>
            <person name="Dewar K."/>
            <person name="Conant G."/>
            <person name="Drula E."/>
            <person name="Henrissat B."/>
            <person name="Hansel C."/>
            <person name="Singer S."/>
            <person name="Hutchinson M.I."/>
            <person name="de Vries R.P."/>
            <person name="Natvig D.O."/>
            <person name="Powell A.J."/>
            <person name="Tsang A."/>
            <person name="Grigoriev I.V."/>
        </authorList>
    </citation>
    <scope>NUCLEOTIDE SEQUENCE [LARGE SCALE GENOMIC DNA]</scope>
    <source>
        <strain evidence="7 8">ATCC 24622</strain>
    </source>
</reference>
<dbReference type="Proteomes" id="UP001586593">
    <property type="component" value="Unassembled WGS sequence"/>
</dbReference>
<gene>
    <name evidence="7" type="ORF">VTK73DRAFT_4589</name>
</gene>
<dbReference type="PANTHER" id="PTHR12416">
    <property type="entry name" value="RRNA-PROCESSING PROTEIN UTP23 HOMOLOG"/>
    <property type="match status" value="1"/>
</dbReference>
<keyword evidence="4" id="KW-0539">Nucleus</keyword>
<dbReference type="Pfam" id="PF04900">
    <property type="entry name" value="Fcf1"/>
    <property type="match status" value="1"/>
</dbReference>
<dbReference type="Gene3D" id="3.40.50.1010">
    <property type="entry name" value="5'-nuclease"/>
    <property type="match status" value="1"/>
</dbReference>
<keyword evidence="2" id="KW-0690">Ribosome biogenesis</keyword>
<dbReference type="CDD" id="cd09864">
    <property type="entry name" value="PIN_Fcf1-like"/>
    <property type="match status" value="1"/>
</dbReference>
<comment type="subcellular location">
    <subcellularLocation>
        <location evidence="1">Nucleus</location>
        <location evidence="1">Nucleolus</location>
    </subcellularLocation>
</comment>
<dbReference type="SUPFAM" id="SSF88723">
    <property type="entry name" value="PIN domain-like"/>
    <property type="match status" value="1"/>
</dbReference>
<dbReference type="InterPro" id="IPR002716">
    <property type="entry name" value="PIN_dom"/>
</dbReference>
<name>A0ABR3Y040_9PEZI</name>
<dbReference type="EMBL" id="JAZHXJ010000026">
    <property type="protein sequence ID" value="KAL1881142.1"/>
    <property type="molecule type" value="Genomic_DNA"/>
</dbReference>
<organism evidence="7 8">
    <name type="scientific">Phialemonium thermophilum</name>
    <dbReference type="NCBI Taxonomy" id="223376"/>
    <lineage>
        <taxon>Eukaryota</taxon>
        <taxon>Fungi</taxon>
        <taxon>Dikarya</taxon>
        <taxon>Ascomycota</taxon>
        <taxon>Pezizomycotina</taxon>
        <taxon>Sordariomycetes</taxon>
        <taxon>Sordariomycetidae</taxon>
        <taxon>Cephalothecales</taxon>
        <taxon>Cephalothecaceae</taxon>
        <taxon>Phialemonium</taxon>
    </lineage>
</organism>
<evidence type="ECO:0000256" key="5">
    <source>
        <dbReference type="ARBA" id="ARBA00024026"/>
    </source>
</evidence>
<keyword evidence="3" id="KW-0698">rRNA processing</keyword>
<dbReference type="SMART" id="SM00670">
    <property type="entry name" value="PINc"/>
    <property type="match status" value="1"/>
</dbReference>
<evidence type="ECO:0000313" key="8">
    <source>
        <dbReference type="Proteomes" id="UP001586593"/>
    </source>
</evidence>
<sequence>MGVAKRTRKFAQVKRIIGKRDARLKENKAKADIENAKKKAAAFPEEVREIPQMPSSMFFQANEALVPPYNVLVDTNFLSHTVRAKLPLLETMMDCLYASCNPIITDCVMAELEKLGPKYRIALQIARDERWTREPCTHKGTYADDCIVDRVMKNRVYLVATNDKDLCRRIRKIPGVPIMQVARGKYVIERLPGAPMT</sequence>
<evidence type="ECO:0000256" key="1">
    <source>
        <dbReference type="ARBA" id="ARBA00004604"/>
    </source>
</evidence>
<comment type="similarity">
    <text evidence="5">Belongs to the UTP23/FCF1 family. FCF1 subfamily.</text>
</comment>
<evidence type="ECO:0000256" key="4">
    <source>
        <dbReference type="ARBA" id="ARBA00023242"/>
    </source>
</evidence>
<evidence type="ECO:0000256" key="3">
    <source>
        <dbReference type="ARBA" id="ARBA00022552"/>
    </source>
</evidence>
<accession>A0ABR3Y040</accession>
<keyword evidence="8" id="KW-1185">Reference proteome</keyword>